<dbReference type="Gene3D" id="3.40.50.150">
    <property type="entry name" value="Vaccinia Virus protein VP39"/>
    <property type="match status" value="1"/>
</dbReference>
<name>A0A0U3DSS9_9EURY</name>
<evidence type="ECO:0000256" key="3">
    <source>
        <dbReference type="ARBA" id="ARBA00022679"/>
    </source>
</evidence>
<gene>
    <name evidence="7" type="ORF">sm9_1204</name>
</gene>
<dbReference type="GeneID" id="26736165"/>
<comment type="similarity">
    <text evidence="5 6">Belongs to the class I-like SAM-binding methyltransferase superfamily. C5-methyltransferase family.</text>
</comment>
<evidence type="ECO:0000256" key="4">
    <source>
        <dbReference type="ARBA" id="ARBA00022691"/>
    </source>
</evidence>
<dbReference type="PANTHER" id="PTHR10629:SF52">
    <property type="entry name" value="DNA (CYTOSINE-5)-METHYLTRANSFERASE 1"/>
    <property type="match status" value="1"/>
</dbReference>
<dbReference type="KEGG" id="mmil:sm9_1204"/>
<organism evidence="7 8">
    <name type="scientific">Methanobrevibacter millerae</name>
    <dbReference type="NCBI Taxonomy" id="230361"/>
    <lineage>
        <taxon>Archaea</taxon>
        <taxon>Methanobacteriati</taxon>
        <taxon>Methanobacteriota</taxon>
        <taxon>Methanomada group</taxon>
        <taxon>Methanobacteria</taxon>
        <taxon>Methanobacteriales</taxon>
        <taxon>Methanobacteriaceae</taxon>
        <taxon>Methanobrevibacter</taxon>
    </lineage>
</organism>
<evidence type="ECO:0000256" key="5">
    <source>
        <dbReference type="PROSITE-ProRule" id="PRU01016"/>
    </source>
</evidence>
<accession>A0A0U3DSS9</accession>
<dbReference type="InterPro" id="IPR050390">
    <property type="entry name" value="C5-Methyltransferase"/>
</dbReference>
<dbReference type="REBASE" id="133951">
    <property type="entry name" value="M1.MmiSM9ORF1204P"/>
</dbReference>
<keyword evidence="2 5" id="KW-0489">Methyltransferase</keyword>
<dbReference type="GO" id="GO:0003677">
    <property type="term" value="F:DNA binding"/>
    <property type="evidence" value="ECO:0007669"/>
    <property type="project" value="TreeGrafter"/>
</dbReference>
<dbReference type="InterPro" id="IPR001525">
    <property type="entry name" value="C5_MeTfrase"/>
</dbReference>
<dbReference type="Gene3D" id="3.90.120.10">
    <property type="entry name" value="DNA Methylase, subunit A, domain 2"/>
    <property type="match status" value="1"/>
</dbReference>
<dbReference type="OrthoDB" id="5033at2157"/>
<dbReference type="SUPFAM" id="SSF53335">
    <property type="entry name" value="S-adenosyl-L-methionine-dependent methyltransferases"/>
    <property type="match status" value="1"/>
</dbReference>
<dbReference type="NCBIfam" id="TIGR00675">
    <property type="entry name" value="dcm"/>
    <property type="match status" value="1"/>
</dbReference>
<protein>
    <recommendedName>
        <fullName evidence="1">DNA (cytosine-5-)-methyltransferase</fullName>
        <ecNumber evidence="1">2.1.1.37</ecNumber>
    </recommendedName>
</protein>
<keyword evidence="3 5" id="KW-0808">Transferase</keyword>
<dbReference type="GO" id="GO:0032259">
    <property type="term" value="P:methylation"/>
    <property type="evidence" value="ECO:0007669"/>
    <property type="project" value="UniProtKB-KW"/>
</dbReference>
<dbReference type="Pfam" id="PF00145">
    <property type="entry name" value="DNA_methylase"/>
    <property type="match status" value="1"/>
</dbReference>
<dbReference type="PANTHER" id="PTHR10629">
    <property type="entry name" value="CYTOSINE-SPECIFIC METHYLTRANSFERASE"/>
    <property type="match status" value="1"/>
</dbReference>
<dbReference type="GO" id="GO:0044027">
    <property type="term" value="P:negative regulation of gene expression via chromosomal CpG island methylation"/>
    <property type="evidence" value="ECO:0007669"/>
    <property type="project" value="TreeGrafter"/>
</dbReference>
<sequence length="509" mass="59377">MIFNCVTGLDKSEKRFFLEEIDVFTRLIEVFCERNNIKNTEDSILTPDVYNELIEIGVINSRSDLDELKKVLKKDYDSFIRAVKFCVNNKEDTYGTIWKLYNSERKKVQEKAKEKHNLTLVDFFCGAGGLSLGFLQEGFNVKLASDIEDVCIQTYKYNHPELPSSKLIQEDIRDFIYYIDDYIDEQIDIVVGGPPCQGFSTANQRRIIDDPRNELYKYFLMMVEKIAPKFVVMENVKGMLKVADQVVEDYAAITIKKNGETLSYKVAYEVLKSNEFSVAQNRQRLIYIAVRSDICEKLNLSPEEIFIKIKENNKDKPVYVLHDALKDIKKLDSNRIKNSNNIDSETAGKKIDVNYDENHNNPYLNLINNNRKIPYLYNHKARYCNDNNYEIYRRLNQGDDATDEKIKDIMLYSHRNHIFKDKYFKLFDDKPCRTITAHLKVDGHSHIHPFQIRSITPREAARVQSFPDDYFFWGAYTKTYMQIGNAVPPVMARGIAKVIKNYLVGLENE</sequence>
<keyword evidence="8" id="KW-1185">Reference proteome</keyword>
<dbReference type="RefSeq" id="WP_058739262.1">
    <property type="nucleotide sequence ID" value="NZ_CP011266.1"/>
</dbReference>
<keyword evidence="4 5" id="KW-0949">S-adenosyl-L-methionine</keyword>
<dbReference type="Proteomes" id="UP000067738">
    <property type="component" value="Chromosome"/>
</dbReference>
<dbReference type="PROSITE" id="PS00094">
    <property type="entry name" value="C5_MTASE_1"/>
    <property type="match status" value="1"/>
</dbReference>
<dbReference type="AlphaFoldDB" id="A0A0U3DSS9"/>
<evidence type="ECO:0000313" key="8">
    <source>
        <dbReference type="Proteomes" id="UP000067738"/>
    </source>
</evidence>
<dbReference type="PATRIC" id="fig|230361.4.peg.1246"/>
<dbReference type="InterPro" id="IPR018117">
    <property type="entry name" value="C5_DNA_meth_AS"/>
</dbReference>
<evidence type="ECO:0000256" key="6">
    <source>
        <dbReference type="RuleBase" id="RU000416"/>
    </source>
</evidence>
<evidence type="ECO:0000256" key="1">
    <source>
        <dbReference type="ARBA" id="ARBA00011975"/>
    </source>
</evidence>
<dbReference type="EMBL" id="CP011266">
    <property type="protein sequence ID" value="ALT68986.1"/>
    <property type="molecule type" value="Genomic_DNA"/>
</dbReference>
<evidence type="ECO:0000313" key="7">
    <source>
        <dbReference type="EMBL" id="ALT68986.1"/>
    </source>
</evidence>
<dbReference type="PROSITE" id="PS51679">
    <property type="entry name" value="SAM_MT_C5"/>
    <property type="match status" value="1"/>
</dbReference>
<evidence type="ECO:0000256" key="2">
    <source>
        <dbReference type="ARBA" id="ARBA00022603"/>
    </source>
</evidence>
<dbReference type="GO" id="GO:0003886">
    <property type="term" value="F:DNA (cytosine-5-)-methyltransferase activity"/>
    <property type="evidence" value="ECO:0007669"/>
    <property type="project" value="UniProtKB-EC"/>
</dbReference>
<feature type="active site" evidence="5">
    <location>
        <position position="196"/>
    </location>
</feature>
<dbReference type="EC" id="2.1.1.37" evidence="1"/>
<dbReference type="PRINTS" id="PR00105">
    <property type="entry name" value="C5METTRFRASE"/>
</dbReference>
<proteinExistence type="inferred from homology"/>
<reference evidence="7 8" key="1">
    <citation type="submission" date="2015-04" db="EMBL/GenBank/DDBJ databases">
        <title>The complete genome sequence of the rumen methanogen Methanobrevibacter millerae SM9.</title>
        <authorList>
            <person name="Leahy S.C."/>
            <person name="Kelly W.J."/>
            <person name="Pacheco D.M."/>
            <person name="Li D."/>
            <person name="Altermann E."/>
            <person name="Attwood G.T."/>
        </authorList>
    </citation>
    <scope>NUCLEOTIDE SEQUENCE [LARGE SCALE GENOMIC DNA]</scope>
    <source>
        <strain evidence="7 8">SM9</strain>
    </source>
</reference>
<dbReference type="InterPro" id="IPR029063">
    <property type="entry name" value="SAM-dependent_MTases_sf"/>
</dbReference>